<dbReference type="Gene3D" id="3.40.50.12780">
    <property type="entry name" value="N-terminal domain of ligase-like"/>
    <property type="match status" value="1"/>
</dbReference>
<name>A0A948RZ79_UNCEI</name>
<dbReference type="EMBL" id="JAHJDP010000087">
    <property type="protein sequence ID" value="MBU2692294.1"/>
    <property type="molecule type" value="Genomic_DNA"/>
</dbReference>
<evidence type="ECO:0000313" key="2">
    <source>
        <dbReference type="EMBL" id="MBU2692294.1"/>
    </source>
</evidence>
<reference evidence="2" key="1">
    <citation type="submission" date="2021-05" db="EMBL/GenBank/DDBJ databases">
        <title>Energy efficiency and biological interactions define the core microbiome of deep oligotrophic groundwater.</title>
        <authorList>
            <person name="Mehrshad M."/>
            <person name="Lopez-Fernandez M."/>
            <person name="Bell E."/>
            <person name="Bernier-Latmani R."/>
            <person name="Bertilsson S."/>
            <person name="Dopson M."/>
        </authorList>
    </citation>
    <scope>NUCLEOTIDE SEQUENCE</scope>
    <source>
        <strain evidence="2">Modern_marine.mb.64</strain>
    </source>
</reference>
<dbReference type="InterPro" id="IPR053158">
    <property type="entry name" value="CapK_Type1_Caps_Biosynth"/>
</dbReference>
<dbReference type="AlphaFoldDB" id="A0A948RZ79"/>
<accession>A0A948RZ79</accession>
<dbReference type="PANTHER" id="PTHR36932:SF1">
    <property type="entry name" value="CAPSULAR POLYSACCHARIDE BIOSYNTHESIS PROTEIN"/>
    <property type="match status" value="1"/>
</dbReference>
<feature type="region of interest" description="Disordered" evidence="1">
    <location>
        <begin position="444"/>
        <end position="463"/>
    </location>
</feature>
<dbReference type="InterPro" id="IPR042099">
    <property type="entry name" value="ANL_N_sf"/>
</dbReference>
<evidence type="ECO:0008006" key="4">
    <source>
        <dbReference type="Google" id="ProtNLM"/>
    </source>
</evidence>
<evidence type="ECO:0000313" key="3">
    <source>
        <dbReference type="Proteomes" id="UP000777784"/>
    </source>
</evidence>
<dbReference type="SUPFAM" id="SSF56801">
    <property type="entry name" value="Acetyl-CoA synthetase-like"/>
    <property type="match status" value="1"/>
</dbReference>
<evidence type="ECO:0000256" key="1">
    <source>
        <dbReference type="SAM" id="MobiDB-lite"/>
    </source>
</evidence>
<sequence>MLPHRISEFYIRTIQSRKEQPIYAALNELRTQWFWDRRKIDQFKLERLNRLLKHAAEAVPYYKTLFQEHRVRLPLASLEDLSRIPPLLRDNIRSAGDSILATNLPASSFLKRKTGGSTAEPLVVYQTPEYRVWSEASVRFSRELTGYTPGRSQMFVWGAPGDLAQRSSFRARARETLMNSKVVDAFHIGASEVIRTLDWMERAHPHFLWAYAGAATQLARAALVSKPGLFLTAAQITAEVLTPQARRLISEAFHCPVFERYGSREVSVVSAECDQHEGMHILETLNHVEIVDGEGRPAPEGTAGRILVTNLTNDALPHIRYEIGDLGTMSVAPCSCGCKTNRLSAIHGRICDGIATPDGQWIHGYFFLEMMLHVQGVEKLRLIQEQDGWSIRIELITGPTADRPAIETGLTELIHRKGHQKFMITFAYPERMDPSASGKMEFIQSHYRSEGNPLGPPSPGPRS</sequence>
<dbReference type="Proteomes" id="UP000777784">
    <property type="component" value="Unassembled WGS sequence"/>
</dbReference>
<feature type="compositionally biased region" description="Pro residues" evidence="1">
    <location>
        <begin position="454"/>
        <end position="463"/>
    </location>
</feature>
<gene>
    <name evidence="2" type="ORF">KJ970_15330</name>
</gene>
<comment type="caution">
    <text evidence="2">The sequence shown here is derived from an EMBL/GenBank/DDBJ whole genome shotgun (WGS) entry which is preliminary data.</text>
</comment>
<proteinExistence type="predicted"/>
<dbReference type="PANTHER" id="PTHR36932">
    <property type="entry name" value="CAPSULAR POLYSACCHARIDE BIOSYNTHESIS PROTEIN"/>
    <property type="match status" value="1"/>
</dbReference>
<organism evidence="2 3">
    <name type="scientific">Eiseniibacteriota bacterium</name>
    <dbReference type="NCBI Taxonomy" id="2212470"/>
    <lineage>
        <taxon>Bacteria</taxon>
        <taxon>Candidatus Eiseniibacteriota</taxon>
    </lineage>
</organism>
<protein>
    <recommendedName>
        <fullName evidence="4">Phenylacetate--CoA ligase family protein</fullName>
    </recommendedName>
</protein>